<keyword evidence="10" id="KW-1185">Reference proteome</keyword>
<dbReference type="EMBL" id="BAABHD010000005">
    <property type="protein sequence ID" value="GAA4449010.1"/>
    <property type="molecule type" value="Genomic_DNA"/>
</dbReference>
<evidence type="ECO:0000256" key="1">
    <source>
        <dbReference type="ARBA" id="ARBA00022670"/>
    </source>
</evidence>
<dbReference type="PANTHER" id="PTHR22726">
    <property type="entry name" value="METALLOENDOPEPTIDASE OMA1"/>
    <property type="match status" value="1"/>
</dbReference>
<dbReference type="Gene3D" id="3.30.2010.10">
    <property type="entry name" value="Metalloproteases ('zincins'), catalytic domain"/>
    <property type="match status" value="1"/>
</dbReference>
<dbReference type="RefSeq" id="WP_345240731.1">
    <property type="nucleotide sequence ID" value="NZ_BAABHD010000005.1"/>
</dbReference>
<proteinExistence type="inferred from homology"/>
<evidence type="ECO:0000256" key="4">
    <source>
        <dbReference type="ARBA" id="ARBA00022833"/>
    </source>
</evidence>
<evidence type="ECO:0000256" key="6">
    <source>
        <dbReference type="RuleBase" id="RU003983"/>
    </source>
</evidence>
<dbReference type="InterPro" id="IPR051156">
    <property type="entry name" value="Mito/Outer_Membr_Metalloprot"/>
</dbReference>
<dbReference type="Proteomes" id="UP001501175">
    <property type="component" value="Unassembled WGS sequence"/>
</dbReference>
<evidence type="ECO:0000256" key="7">
    <source>
        <dbReference type="SAM" id="Phobius"/>
    </source>
</evidence>
<reference evidence="10" key="1">
    <citation type="journal article" date="2019" name="Int. J. Syst. Evol. Microbiol.">
        <title>The Global Catalogue of Microorganisms (GCM) 10K type strain sequencing project: providing services to taxonomists for standard genome sequencing and annotation.</title>
        <authorList>
            <consortium name="The Broad Institute Genomics Platform"/>
            <consortium name="The Broad Institute Genome Sequencing Center for Infectious Disease"/>
            <person name="Wu L."/>
            <person name="Ma J."/>
        </authorList>
    </citation>
    <scope>NUCLEOTIDE SEQUENCE [LARGE SCALE GENOMIC DNA]</scope>
    <source>
        <strain evidence="10">JCM 17927</strain>
    </source>
</reference>
<organism evidence="9 10">
    <name type="scientific">Nibrella saemangeumensis</name>
    <dbReference type="NCBI Taxonomy" id="1084526"/>
    <lineage>
        <taxon>Bacteria</taxon>
        <taxon>Pseudomonadati</taxon>
        <taxon>Bacteroidota</taxon>
        <taxon>Cytophagia</taxon>
        <taxon>Cytophagales</taxon>
        <taxon>Spirosomataceae</taxon>
        <taxon>Nibrella</taxon>
    </lineage>
</organism>
<accession>A0ABP8MHR2</accession>
<protein>
    <recommendedName>
        <fullName evidence="8">Peptidase M48 domain-containing protein</fullName>
    </recommendedName>
</protein>
<comment type="cofactor">
    <cofactor evidence="6">
        <name>Zn(2+)</name>
        <dbReference type="ChEBI" id="CHEBI:29105"/>
    </cofactor>
    <text evidence="6">Binds 1 zinc ion per subunit.</text>
</comment>
<evidence type="ECO:0000313" key="9">
    <source>
        <dbReference type="EMBL" id="GAA4449010.1"/>
    </source>
</evidence>
<keyword evidence="7" id="KW-0812">Transmembrane</keyword>
<sequence>MSVVQAAYFDGTLPQAHPAEVYLDTDVIRITYPNAEGFSQTDAWLVQKTRLADWSPTGKTRLQYGSFPHQYLDFETVDYQSVVQPRYAGQPPTRVGKRLWIQEKGFQAILVIVLLLIGLGWSVYRYGLSALASQVVELIPPAQEQALGNALYKQVVTGERLPIDSARTRLVNAYWQAVAVPARFPITITVVKHKEVNAFAIPGGHIVVYDSLLNRMTRHEQLAALLAHETGHIEYRHSLQQLTQTVASYAMLSLLFGDVTGLMAVLVDNAHYLTSLSYSRDKEDQADAFAVEALARQGINPQGVVWMLEVLPQEGASLTSALSTHPETAGRIAAARERVQKVTIEVTGAEDTRQLNSLWQRITDQRRALSSY</sequence>
<feature type="transmembrane region" description="Helical" evidence="7">
    <location>
        <begin position="106"/>
        <end position="124"/>
    </location>
</feature>
<evidence type="ECO:0000256" key="2">
    <source>
        <dbReference type="ARBA" id="ARBA00022723"/>
    </source>
</evidence>
<name>A0ABP8MHR2_9BACT</name>
<evidence type="ECO:0000259" key="8">
    <source>
        <dbReference type="Pfam" id="PF01435"/>
    </source>
</evidence>
<keyword evidence="5 6" id="KW-0482">Metalloprotease</keyword>
<comment type="similarity">
    <text evidence="6">Belongs to the peptidase M48 family.</text>
</comment>
<dbReference type="PANTHER" id="PTHR22726:SF1">
    <property type="entry name" value="METALLOENDOPEPTIDASE OMA1, MITOCHONDRIAL"/>
    <property type="match status" value="1"/>
</dbReference>
<dbReference type="Pfam" id="PF01435">
    <property type="entry name" value="Peptidase_M48"/>
    <property type="match status" value="1"/>
</dbReference>
<keyword evidence="7" id="KW-1133">Transmembrane helix</keyword>
<keyword evidence="3 6" id="KW-0378">Hydrolase</keyword>
<comment type="caution">
    <text evidence="9">The sequence shown here is derived from an EMBL/GenBank/DDBJ whole genome shotgun (WGS) entry which is preliminary data.</text>
</comment>
<dbReference type="InterPro" id="IPR001915">
    <property type="entry name" value="Peptidase_M48"/>
</dbReference>
<keyword evidence="4 6" id="KW-0862">Zinc</keyword>
<gene>
    <name evidence="9" type="ORF">GCM10023189_07750</name>
</gene>
<feature type="domain" description="Peptidase M48" evidence="8">
    <location>
        <begin position="171"/>
        <end position="338"/>
    </location>
</feature>
<evidence type="ECO:0000256" key="5">
    <source>
        <dbReference type="ARBA" id="ARBA00023049"/>
    </source>
</evidence>
<keyword evidence="2" id="KW-0479">Metal-binding</keyword>
<keyword evidence="1 6" id="KW-0645">Protease</keyword>
<keyword evidence="7" id="KW-0472">Membrane</keyword>
<dbReference type="CDD" id="cd07332">
    <property type="entry name" value="M48C_Oma1_like"/>
    <property type="match status" value="1"/>
</dbReference>
<evidence type="ECO:0000256" key="3">
    <source>
        <dbReference type="ARBA" id="ARBA00022801"/>
    </source>
</evidence>
<evidence type="ECO:0000313" key="10">
    <source>
        <dbReference type="Proteomes" id="UP001501175"/>
    </source>
</evidence>